<name>A0A382M076_9ZZZZ</name>
<protein>
    <submittedName>
        <fullName evidence="1">Uncharacterized protein</fullName>
    </submittedName>
</protein>
<gene>
    <name evidence="1" type="ORF">METZ01_LOCUS295120</name>
</gene>
<feature type="non-terminal residue" evidence="1">
    <location>
        <position position="72"/>
    </location>
</feature>
<reference evidence="1" key="1">
    <citation type="submission" date="2018-05" db="EMBL/GenBank/DDBJ databases">
        <authorList>
            <person name="Lanie J.A."/>
            <person name="Ng W.-L."/>
            <person name="Kazmierczak K.M."/>
            <person name="Andrzejewski T.M."/>
            <person name="Davidsen T.M."/>
            <person name="Wayne K.J."/>
            <person name="Tettelin H."/>
            <person name="Glass J.I."/>
            <person name="Rusch D."/>
            <person name="Podicherti R."/>
            <person name="Tsui H.-C.T."/>
            <person name="Winkler M.E."/>
        </authorList>
    </citation>
    <scope>NUCLEOTIDE SEQUENCE</scope>
</reference>
<organism evidence="1">
    <name type="scientific">marine metagenome</name>
    <dbReference type="NCBI Taxonomy" id="408172"/>
    <lineage>
        <taxon>unclassified sequences</taxon>
        <taxon>metagenomes</taxon>
        <taxon>ecological metagenomes</taxon>
    </lineage>
</organism>
<accession>A0A382M076</accession>
<evidence type="ECO:0000313" key="1">
    <source>
        <dbReference type="EMBL" id="SVC42266.1"/>
    </source>
</evidence>
<dbReference type="EMBL" id="UINC01090376">
    <property type="protein sequence ID" value="SVC42266.1"/>
    <property type="molecule type" value="Genomic_DNA"/>
</dbReference>
<proteinExistence type="predicted"/>
<sequence length="72" mass="7775">MNISTLVSFCLMLMLIFGGNPPIGANEPAKKFQPLRILDVDSMDWDDSWAGLNGTSRGKLLYSGGGSLMLLV</sequence>
<dbReference type="AlphaFoldDB" id="A0A382M076"/>